<feature type="compositionally biased region" description="Basic and acidic residues" evidence="1">
    <location>
        <begin position="1"/>
        <end position="11"/>
    </location>
</feature>
<evidence type="ECO:0000256" key="1">
    <source>
        <dbReference type="SAM" id="MobiDB-lite"/>
    </source>
</evidence>
<gene>
    <name evidence="2" type="ORF">Acr_02g0008530</name>
</gene>
<proteinExistence type="predicted"/>
<feature type="compositionally biased region" description="Polar residues" evidence="1">
    <location>
        <begin position="41"/>
        <end position="51"/>
    </location>
</feature>
<evidence type="ECO:0000313" key="3">
    <source>
        <dbReference type="Proteomes" id="UP000585474"/>
    </source>
</evidence>
<evidence type="ECO:0000313" key="2">
    <source>
        <dbReference type="EMBL" id="GFY82613.1"/>
    </source>
</evidence>
<feature type="region of interest" description="Disordered" evidence="1">
    <location>
        <begin position="1"/>
        <end position="75"/>
    </location>
</feature>
<dbReference type="EMBL" id="BJWL01000002">
    <property type="protein sequence ID" value="GFY82613.1"/>
    <property type="molecule type" value="Genomic_DNA"/>
</dbReference>
<organism evidence="2 3">
    <name type="scientific">Actinidia rufa</name>
    <dbReference type="NCBI Taxonomy" id="165716"/>
    <lineage>
        <taxon>Eukaryota</taxon>
        <taxon>Viridiplantae</taxon>
        <taxon>Streptophyta</taxon>
        <taxon>Embryophyta</taxon>
        <taxon>Tracheophyta</taxon>
        <taxon>Spermatophyta</taxon>
        <taxon>Magnoliopsida</taxon>
        <taxon>eudicotyledons</taxon>
        <taxon>Gunneridae</taxon>
        <taxon>Pentapetalae</taxon>
        <taxon>asterids</taxon>
        <taxon>Ericales</taxon>
        <taxon>Actinidiaceae</taxon>
        <taxon>Actinidia</taxon>
    </lineage>
</organism>
<dbReference type="AlphaFoldDB" id="A0A7J0E811"/>
<reference evidence="2 3" key="1">
    <citation type="submission" date="2019-07" db="EMBL/GenBank/DDBJ databases">
        <title>De Novo Assembly of kiwifruit Actinidia rufa.</title>
        <authorList>
            <person name="Sugita-Konishi S."/>
            <person name="Sato K."/>
            <person name="Mori E."/>
            <person name="Abe Y."/>
            <person name="Kisaki G."/>
            <person name="Hamano K."/>
            <person name="Suezawa K."/>
            <person name="Otani M."/>
            <person name="Fukuda T."/>
            <person name="Manabe T."/>
            <person name="Gomi K."/>
            <person name="Tabuchi M."/>
            <person name="Akimitsu K."/>
            <person name="Kataoka I."/>
        </authorList>
    </citation>
    <scope>NUCLEOTIDE SEQUENCE [LARGE SCALE GENOMIC DNA]</scope>
    <source>
        <strain evidence="3">cv. Fuchu</strain>
    </source>
</reference>
<name>A0A7J0E811_9ERIC</name>
<feature type="compositionally biased region" description="Low complexity" evidence="1">
    <location>
        <begin position="16"/>
        <end position="31"/>
    </location>
</feature>
<comment type="caution">
    <text evidence="2">The sequence shown here is derived from an EMBL/GenBank/DDBJ whole genome shotgun (WGS) entry which is preliminary data.</text>
</comment>
<dbReference type="Proteomes" id="UP000585474">
    <property type="component" value="Unassembled WGS sequence"/>
</dbReference>
<protein>
    <submittedName>
        <fullName evidence="2">Myb domain protein 3r-5</fullName>
    </submittedName>
</protein>
<keyword evidence="3" id="KW-1185">Reference proteome</keyword>
<dbReference type="OrthoDB" id="2143914at2759"/>
<accession>A0A7J0E811</accession>
<sequence length="75" mass="7927">MAEVKREEPCLENKQSAAASSCSVSEGSGSVTLKSPGICSPTATSPSNRRSTGPIRRAKGGWTPEEVSSFLDKWL</sequence>